<evidence type="ECO:0000313" key="1">
    <source>
        <dbReference type="EMBL" id="WAH40635.1"/>
    </source>
</evidence>
<protein>
    <submittedName>
        <fullName evidence="1">Uncharacterized protein</fullName>
    </submittedName>
</protein>
<name>A0ABY6ZCL5_9BACL</name>
<reference evidence="1" key="1">
    <citation type="submission" date="2022-08" db="EMBL/GenBank/DDBJ databases">
        <title>Alicyclobacillus fastidiosus DSM 17978, complete genome.</title>
        <authorList>
            <person name="Wang Q."/>
            <person name="Cai R."/>
            <person name="Wang Z."/>
        </authorList>
    </citation>
    <scope>NUCLEOTIDE SEQUENCE</scope>
    <source>
        <strain evidence="1">DSM 17978</strain>
    </source>
</reference>
<evidence type="ECO:0000313" key="2">
    <source>
        <dbReference type="Proteomes" id="UP001164761"/>
    </source>
</evidence>
<dbReference type="Proteomes" id="UP001164761">
    <property type="component" value="Chromosome"/>
</dbReference>
<gene>
    <name evidence="1" type="ORF">NZD89_20320</name>
</gene>
<dbReference type="EMBL" id="CP104067">
    <property type="protein sequence ID" value="WAH40635.1"/>
    <property type="molecule type" value="Genomic_DNA"/>
</dbReference>
<accession>A0ABY6ZCL5</accession>
<keyword evidence="2" id="KW-1185">Reference proteome</keyword>
<dbReference type="RefSeq" id="WP_268004533.1">
    <property type="nucleotide sequence ID" value="NZ_BSUT01000001.1"/>
</dbReference>
<sequence>MKRLILSLIIFYAILVVNHNENAVQHTGKLHIGDSIFYSREKCKQRAEHNDTVQPGDILLYRSLRNRNTKLIKFFERCEDGPQVRGYYHVAIALDSQLKIESNGKRVTIEPINYGMFDVFRPSIPSQQRNAAINYLKGFYGQPYDWWLVTDDLLRYFTHNVIHLPVSFVQIEERNKKTCSSLVSQYFSVAKWGPALSQNVSPEDIYRYLKNYQVTDV</sequence>
<proteinExistence type="predicted"/>
<dbReference type="SUPFAM" id="SSF54001">
    <property type="entry name" value="Cysteine proteinases"/>
    <property type="match status" value="1"/>
</dbReference>
<dbReference type="Gene3D" id="3.90.1720.10">
    <property type="entry name" value="endopeptidase domain like (from Nostoc punctiforme)"/>
    <property type="match status" value="1"/>
</dbReference>
<dbReference type="InterPro" id="IPR038765">
    <property type="entry name" value="Papain-like_cys_pep_sf"/>
</dbReference>
<organism evidence="1 2">
    <name type="scientific">Alicyclobacillus fastidiosus</name>
    <dbReference type="NCBI Taxonomy" id="392011"/>
    <lineage>
        <taxon>Bacteria</taxon>
        <taxon>Bacillati</taxon>
        <taxon>Bacillota</taxon>
        <taxon>Bacilli</taxon>
        <taxon>Bacillales</taxon>
        <taxon>Alicyclobacillaceae</taxon>
        <taxon>Alicyclobacillus</taxon>
    </lineage>
</organism>